<dbReference type="SUPFAM" id="SSF53850">
    <property type="entry name" value="Periplasmic binding protein-like II"/>
    <property type="match status" value="1"/>
</dbReference>
<gene>
    <name evidence="2" type="ORF">SOASR032_12780</name>
</gene>
<protein>
    <recommendedName>
        <fullName evidence="4">Glycine/betaine ABC transporter substrate-binding protein</fullName>
    </recommendedName>
</protein>
<keyword evidence="3" id="KW-1185">Reference proteome</keyword>
<organism evidence="2 3">
    <name type="scientific">Pragia fontium</name>
    <dbReference type="NCBI Taxonomy" id="82985"/>
    <lineage>
        <taxon>Bacteria</taxon>
        <taxon>Pseudomonadati</taxon>
        <taxon>Pseudomonadota</taxon>
        <taxon>Gammaproteobacteria</taxon>
        <taxon>Enterobacterales</taxon>
        <taxon>Budviciaceae</taxon>
        <taxon>Pragia</taxon>
    </lineage>
</organism>
<sequence>MKLNKTISLLLLTLAFSSYTQANDQYSPPWQHGQNNDAITRGLSFTVPDADNLADFHGNPQNPALSLYVGGNYFFAMAPLVKAFEDKYPEYRGKLYWETLPPGLLIRQMRNGGTVTVGNMTWNRQADVFLAGLKKVNEGIEEGLLVGPAVPYVTNKLTIMVSKGNPKNIAGLKDLGKKDIQLAMPNPEFEGVARQIKSSLEKVGGKQLVNAVYKDKVGQGSSTLTHIHHRQTPLWIMQGKADAGVTWLSEAIFQQKVGHPIEHVVIPDDQNTQAVYAGALAKNTQHPEAAQRWLQFITSPEAITIFQSYGFEPYKP</sequence>
<feature type="chain" id="PRO_5046299947" description="Glycine/betaine ABC transporter substrate-binding protein" evidence="1">
    <location>
        <begin position="23"/>
        <end position="316"/>
    </location>
</feature>
<dbReference type="Pfam" id="PF13531">
    <property type="entry name" value="SBP_bac_11"/>
    <property type="match status" value="1"/>
</dbReference>
<comment type="caution">
    <text evidence="2">The sequence shown here is derived from an EMBL/GenBank/DDBJ whole genome shotgun (WGS) entry which is preliminary data.</text>
</comment>
<evidence type="ECO:0000313" key="3">
    <source>
        <dbReference type="Proteomes" id="UP001059610"/>
    </source>
</evidence>
<dbReference type="InterPro" id="IPR050682">
    <property type="entry name" value="ModA/WtpA"/>
</dbReference>
<evidence type="ECO:0008006" key="4">
    <source>
        <dbReference type="Google" id="ProtNLM"/>
    </source>
</evidence>
<reference evidence="2" key="1">
    <citation type="submission" date="2022-06" db="EMBL/GenBank/DDBJ databases">
        <title>Draft genome sequences of Pragia fontium str. JCM24417.</title>
        <authorList>
            <person name="Wakabayashi Y."/>
            <person name="Kojima K."/>
        </authorList>
    </citation>
    <scope>NUCLEOTIDE SEQUENCE</scope>
    <source>
        <strain evidence="2">JCM 24417</strain>
    </source>
</reference>
<dbReference type="Proteomes" id="UP001059610">
    <property type="component" value="Unassembled WGS sequence"/>
</dbReference>
<dbReference type="Gene3D" id="3.40.190.10">
    <property type="entry name" value="Periplasmic binding protein-like II"/>
    <property type="match status" value="2"/>
</dbReference>
<evidence type="ECO:0000256" key="1">
    <source>
        <dbReference type="SAM" id="SignalP"/>
    </source>
</evidence>
<accession>A0ABQ5LGN3</accession>
<evidence type="ECO:0000313" key="2">
    <source>
        <dbReference type="EMBL" id="GKX62709.1"/>
    </source>
</evidence>
<dbReference type="PANTHER" id="PTHR30632:SF0">
    <property type="entry name" value="SULFATE-BINDING PROTEIN"/>
    <property type="match status" value="1"/>
</dbReference>
<keyword evidence="1" id="KW-0732">Signal</keyword>
<dbReference type="RefSeq" id="WP_261821748.1">
    <property type="nucleotide sequence ID" value="NZ_BRLJ01000002.1"/>
</dbReference>
<proteinExistence type="predicted"/>
<feature type="signal peptide" evidence="1">
    <location>
        <begin position="1"/>
        <end position="22"/>
    </location>
</feature>
<name>A0ABQ5LGN3_9GAMM</name>
<dbReference type="EMBL" id="BRLJ01000002">
    <property type="protein sequence ID" value="GKX62709.1"/>
    <property type="molecule type" value="Genomic_DNA"/>
</dbReference>
<dbReference type="PANTHER" id="PTHR30632">
    <property type="entry name" value="MOLYBDATE-BINDING PERIPLASMIC PROTEIN"/>
    <property type="match status" value="1"/>
</dbReference>